<sequence length="165" mass="19432">MNENKIALTQADLIPLEDFELCWRWRDPQYILLADEELSEITPLCPTAAQKVYSVARSFTLDSSFRLSSSLFRECVDCDTSGEPSDGRKWLERVTRSFDPSLDIVVTWSEELAVATKLWLFVKYWDDFCYPMSDDTTVFPSELKWAIQYWHEEHLYFGKYVRQSD</sequence>
<evidence type="ECO:0000313" key="2">
    <source>
        <dbReference type="Proteomes" id="UP000319852"/>
    </source>
</evidence>
<organism evidence="1 2">
    <name type="scientific">Adhaeretor mobilis</name>
    <dbReference type="NCBI Taxonomy" id="1930276"/>
    <lineage>
        <taxon>Bacteria</taxon>
        <taxon>Pseudomonadati</taxon>
        <taxon>Planctomycetota</taxon>
        <taxon>Planctomycetia</taxon>
        <taxon>Pirellulales</taxon>
        <taxon>Lacipirellulaceae</taxon>
        <taxon>Adhaeretor</taxon>
    </lineage>
</organism>
<dbReference type="RefSeq" id="WP_218931907.1">
    <property type="nucleotide sequence ID" value="NZ_CP036263.1"/>
</dbReference>
<keyword evidence="2" id="KW-1185">Reference proteome</keyword>
<reference evidence="1 2" key="1">
    <citation type="submission" date="2019-02" db="EMBL/GenBank/DDBJ databases">
        <title>Deep-cultivation of Planctomycetes and their phenomic and genomic characterization uncovers novel biology.</title>
        <authorList>
            <person name="Wiegand S."/>
            <person name="Jogler M."/>
            <person name="Boedeker C."/>
            <person name="Pinto D."/>
            <person name="Vollmers J."/>
            <person name="Rivas-Marin E."/>
            <person name="Kohn T."/>
            <person name="Peeters S.H."/>
            <person name="Heuer A."/>
            <person name="Rast P."/>
            <person name="Oberbeckmann S."/>
            <person name="Bunk B."/>
            <person name="Jeske O."/>
            <person name="Meyerdierks A."/>
            <person name="Storesund J.E."/>
            <person name="Kallscheuer N."/>
            <person name="Luecker S."/>
            <person name="Lage O.M."/>
            <person name="Pohl T."/>
            <person name="Merkel B.J."/>
            <person name="Hornburger P."/>
            <person name="Mueller R.-W."/>
            <person name="Bruemmer F."/>
            <person name="Labrenz M."/>
            <person name="Spormann A.M."/>
            <person name="Op den Camp H."/>
            <person name="Overmann J."/>
            <person name="Amann R."/>
            <person name="Jetten M.S.M."/>
            <person name="Mascher T."/>
            <person name="Medema M.H."/>
            <person name="Devos D.P."/>
            <person name="Kaster A.-K."/>
            <person name="Ovreas L."/>
            <person name="Rohde M."/>
            <person name="Galperin M.Y."/>
            <person name="Jogler C."/>
        </authorList>
    </citation>
    <scope>NUCLEOTIDE SEQUENCE [LARGE SCALE GENOMIC DNA]</scope>
    <source>
        <strain evidence="1 2">HG15A2</strain>
    </source>
</reference>
<protein>
    <submittedName>
        <fullName evidence="1">Uncharacterized protein</fullName>
    </submittedName>
</protein>
<dbReference type="KEGG" id="amob:HG15A2_25390"/>
<evidence type="ECO:0000313" key="1">
    <source>
        <dbReference type="EMBL" id="QDS99233.1"/>
    </source>
</evidence>
<name>A0A517MWH7_9BACT</name>
<gene>
    <name evidence="1" type="ORF">HG15A2_25390</name>
</gene>
<accession>A0A517MWH7</accession>
<dbReference type="Proteomes" id="UP000319852">
    <property type="component" value="Chromosome"/>
</dbReference>
<dbReference type="AlphaFoldDB" id="A0A517MWH7"/>
<proteinExistence type="predicted"/>
<dbReference type="EMBL" id="CP036263">
    <property type="protein sequence ID" value="QDS99233.1"/>
    <property type="molecule type" value="Genomic_DNA"/>
</dbReference>